<dbReference type="RefSeq" id="WP_006305045.1">
    <property type="nucleotide sequence ID" value="NZ_GL892076.1"/>
</dbReference>
<sequence length="143" mass="16561">MTDHDDTVLAEKFRTLYAHLCRERILPSMPVIEDASPAQMATVLRQELCNAYPKTKRKRTMKSIHYANAFADTALRECAFTLDDVEQYLARNHFLDHDRSVDFFNETITAEGFVITPTSLLETMLESLLLSHKGEHDEKNWQK</sequence>
<dbReference type="EMBL" id="AFHQ01000004">
    <property type="protein sequence ID" value="EGK62488.1"/>
    <property type="molecule type" value="Genomic_DNA"/>
</dbReference>
<gene>
    <name evidence="1" type="ORF">HMPREF9081_0235</name>
</gene>
<comment type="caution">
    <text evidence="1">The sequence shown here is derived from an EMBL/GenBank/DDBJ whole genome shotgun (WGS) entry which is preliminary data.</text>
</comment>
<proteinExistence type="predicted"/>
<evidence type="ECO:0000313" key="2">
    <source>
        <dbReference type="Proteomes" id="UP000004067"/>
    </source>
</evidence>
<organism evidence="1 2">
    <name type="scientific">Centipeda periodontii DSM 2778</name>
    <dbReference type="NCBI Taxonomy" id="888060"/>
    <lineage>
        <taxon>Bacteria</taxon>
        <taxon>Bacillati</taxon>
        <taxon>Bacillota</taxon>
        <taxon>Negativicutes</taxon>
        <taxon>Selenomonadales</taxon>
        <taxon>Selenomonadaceae</taxon>
        <taxon>Centipeda</taxon>
    </lineage>
</organism>
<accession>F5RIQ6</accession>
<evidence type="ECO:0000313" key="1">
    <source>
        <dbReference type="EMBL" id="EGK62488.1"/>
    </source>
</evidence>
<dbReference type="Proteomes" id="UP000004067">
    <property type="component" value="Unassembled WGS sequence"/>
</dbReference>
<dbReference type="AlphaFoldDB" id="F5RIQ6"/>
<reference evidence="1 2" key="1">
    <citation type="submission" date="2011-04" db="EMBL/GenBank/DDBJ databases">
        <authorList>
            <person name="Muzny D."/>
            <person name="Qin X."/>
            <person name="Deng J."/>
            <person name="Jiang H."/>
            <person name="Liu Y."/>
            <person name="Qu J."/>
            <person name="Song X.-Z."/>
            <person name="Zhang L."/>
            <person name="Thornton R."/>
            <person name="Coyle M."/>
            <person name="Francisco L."/>
            <person name="Jackson L."/>
            <person name="Javaid M."/>
            <person name="Korchina V."/>
            <person name="Kovar C."/>
            <person name="Mata R."/>
            <person name="Mathew T."/>
            <person name="Ngo R."/>
            <person name="Nguyen L."/>
            <person name="Nguyen N."/>
            <person name="Okwuonu G."/>
            <person name="Ongeri F."/>
            <person name="Pham C."/>
            <person name="Simmons D."/>
            <person name="Wilczek-Boney K."/>
            <person name="Hale W."/>
            <person name="Jakkamsetti A."/>
            <person name="Pham P."/>
            <person name="Ruth R."/>
            <person name="San Lucas F."/>
            <person name="Warren J."/>
            <person name="Zhang J."/>
            <person name="Zhao Z."/>
            <person name="Zhou C."/>
            <person name="Zhu D."/>
            <person name="Lee S."/>
            <person name="Bess C."/>
            <person name="Blankenburg K."/>
            <person name="Forbes L."/>
            <person name="Fu Q."/>
            <person name="Gubbala S."/>
            <person name="Hirani K."/>
            <person name="Jayaseelan J.C."/>
            <person name="Lara F."/>
            <person name="Munidasa M."/>
            <person name="Palculict T."/>
            <person name="Patil S."/>
            <person name="Pu L.-L."/>
            <person name="Saada N."/>
            <person name="Tang L."/>
            <person name="Weissenberger G."/>
            <person name="Zhu Y."/>
            <person name="Hemphill L."/>
            <person name="Shang Y."/>
            <person name="Youmans B."/>
            <person name="Ayvaz T."/>
            <person name="Ross M."/>
            <person name="Santibanez J."/>
            <person name="Aqrawi P."/>
            <person name="Gross S."/>
            <person name="Joshi V."/>
            <person name="Fowler G."/>
            <person name="Nazareth L."/>
            <person name="Reid J."/>
            <person name="Worley K."/>
            <person name="Petrosino J."/>
            <person name="Highlander S."/>
            <person name="Gibbs R."/>
        </authorList>
    </citation>
    <scope>NUCLEOTIDE SEQUENCE [LARGE SCALE GENOMIC DNA]</scope>
    <source>
        <strain evidence="1 2">DSM 2778</strain>
    </source>
</reference>
<dbReference type="HOGENOM" id="CLU_1853320_0_0_9"/>
<dbReference type="STRING" id="888060.HMPREF9081_0235"/>
<name>F5RIQ6_9FIRM</name>
<keyword evidence="2" id="KW-1185">Reference proteome</keyword>
<protein>
    <submittedName>
        <fullName evidence="1">Uncharacterized protein</fullName>
    </submittedName>
</protein>
<dbReference type="eggNOG" id="ENOG5032RGW">
    <property type="taxonomic scope" value="Bacteria"/>
</dbReference>
<dbReference type="OrthoDB" id="1665721at2"/>